<evidence type="ECO:0008006" key="3">
    <source>
        <dbReference type="Google" id="ProtNLM"/>
    </source>
</evidence>
<dbReference type="Proteomes" id="UP000177372">
    <property type="component" value="Unassembled WGS sequence"/>
</dbReference>
<dbReference type="AlphaFoldDB" id="A0A1F6F1H9"/>
<dbReference type="EMBL" id="MFLZ01000020">
    <property type="protein sequence ID" value="OGG79730.1"/>
    <property type="molecule type" value="Genomic_DNA"/>
</dbReference>
<proteinExistence type="predicted"/>
<name>A0A1F6F1H9_9BACT</name>
<reference evidence="1 2" key="1">
    <citation type="journal article" date="2016" name="Nat. Commun.">
        <title>Thousands of microbial genomes shed light on interconnected biogeochemical processes in an aquifer system.</title>
        <authorList>
            <person name="Anantharaman K."/>
            <person name="Brown C.T."/>
            <person name="Hug L.A."/>
            <person name="Sharon I."/>
            <person name="Castelle C.J."/>
            <person name="Probst A.J."/>
            <person name="Thomas B.C."/>
            <person name="Singh A."/>
            <person name="Wilkins M.J."/>
            <person name="Karaoz U."/>
            <person name="Brodie E.L."/>
            <person name="Williams K.H."/>
            <person name="Hubbard S.S."/>
            <person name="Banfield J.F."/>
        </authorList>
    </citation>
    <scope>NUCLEOTIDE SEQUENCE [LARGE SCALE GENOMIC DNA]</scope>
</reference>
<accession>A0A1F6F1H9</accession>
<organism evidence="1 2">
    <name type="scientific">Candidatus Kaiserbacteria bacterium RIFCSPLOWO2_01_FULL_54_13</name>
    <dbReference type="NCBI Taxonomy" id="1798512"/>
    <lineage>
        <taxon>Bacteria</taxon>
        <taxon>Candidatus Kaiseribacteriota</taxon>
    </lineage>
</organism>
<comment type="caution">
    <text evidence="1">The sequence shown here is derived from an EMBL/GenBank/DDBJ whole genome shotgun (WGS) entry which is preliminary data.</text>
</comment>
<protein>
    <recommendedName>
        <fullName evidence="3">DNA polymerase III delta N-terminal domain-containing protein</fullName>
    </recommendedName>
</protein>
<gene>
    <name evidence="1" type="ORF">A3A39_04350</name>
</gene>
<evidence type="ECO:0000313" key="2">
    <source>
        <dbReference type="Proteomes" id="UP000177372"/>
    </source>
</evidence>
<evidence type="ECO:0000313" key="1">
    <source>
        <dbReference type="EMBL" id="OGG79730.1"/>
    </source>
</evidence>
<sequence>MLHVYLGTDRQKARAEMSKALTKEGKKSRIVRITDANSVADLQEALRGSGMFGEKRVVVLDGVFANEEMQGVVISALPHIKKSNESFFILEGKLDAETRRILEKHAETVEKFDAKREKEGGEIFALAYALKRGDKKALWVNYQRALMRDEAPEAIHGVLFWGAKDMLLRAKARSPEWNRGAKLVAELAELPHEARRSSFDLEYALEHYILGLLR</sequence>
<dbReference type="STRING" id="1798512.A3A39_04350"/>